<comment type="caution">
    <text evidence="1">The sequence shown here is derived from an EMBL/GenBank/DDBJ whole genome shotgun (WGS) entry which is preliminary data.</text>
</comment>
<organism evidence="1 2">
    <name type="scientific">Corchorus capsularis</name>
    <name type="common">Jute</name>
    <dbReference type="NCBI Taxonomy" id="210143"/>
    <lineage>
        <taxon>Eukaryota</taxon>
        <taxon>Viridiplantae</taxon>
        <taxon>Streptophyta</taxon>
        <taxon>Embryophyta</taxon>
        <taxon>Tracheophyta</taxon>
        <taxon>Spermatophyta</taxon>
        <taxon>Magnoliopsida</taxon>
        <taxon>eudicotyledons</taxon>
        <taxon>Gunneridae</taxon>
        <taxon>Pentapetalae</taxon>
        <taxon>rosids</taxon>
        <taxon>malvids</taxon>
        <taxon>Malvales</taxon>
        <taxon>Malvaceae</taxon>
        <taxon>Grewioideae</taxon>
        <taxon>Apeibeae</taxon>
        <taxon>Corchorus</taxon>
    </lineage>
</organism>
<dbReference type="EMBL" id="AWWV01016180">
    <property type="protein sequence ID" value="OMO50371.1"/>
    <property type="molecule type" value="Genomic_DNA"/>
</dbReference>
<gene>
    <name evidence="1" type="ORF">CCACVL1_30484</name>
</gene>
<proteinExistence type="predicted"/>
<evidence type="ECO:0000313" key="1">
    <source>
        <dbReference type="EMBL" id="OMO50371.1"/>
    </source>
</evidence>
<dbReference type="Proteomes" id="UP000188268">
    <property type="component" value="Unassembled WGS sequence"/>
</dbReference>
<protein>
    <submittedName>
        <fullName evidence="1">Uncharacterized protein</fullName>
    </submittedName>
</protein>
<reference evidence="1 2" key="1">
    <citation type="submission" date="2013-09" db="EMBL/GenBank/DDBJ databases">
        <title>Corchorus capsularis genome sequencing.</title>
        <authorList>
            <person name="Alam M."/>
            <person name="Haque M.S."/>
            <person name="Islam M.S."/>
            <person name="Emdad E.M."/>
            <person name="Islam M.M."/>
            <person name="Ahmed B."/>
            <person name="Halim A."/>
            <person name="Hossen Q.M.M."/>
            <person name="Hossain M.Z."/>
            <person name="Ahmed R."/>
            <person name="Khan M.M."/>
            <person name="Islam R."/>
            <person name="Rashid M.M."/>
            <person name="Khan S.A."/>
            <person name="Rahman M.S."/>
            <person name="Alam M."/>
        </authorList>
    </citation>
    <scope>NUCLEOTIDE SEQUENCE [LARGE SCALE GENOMIC DNA]</scope>
    <source>
        <strain evidence="2">cv. CVL-1</strain>
        <tissue evidence="1">Whole seedling</tissue>
    </source>
</reference>
<evidence type="ECO:0000313" key="2">
    <source>
        <dbReference type="Proteomes" id="UP000188268"/>
    </source>
</evidence>
<name>A0A1R3FWZ1_COCAP</name>
<dbReference type="AlphaFoldDB" id="A0A1R3FWZ1"/>
<sequence length="54" mass="6145">MTQTTLALCCCSARRPLSKQTKTCCNHADDYKYKVMDRQGNDASTPLQHNLNLR</sequence>
<accession>A0A1R3FWZ1</accession>
<dbReference type="Gramene" id="OMO50371">
    <property type="protein sequence ID" value="OMO50371"/>
    <property type="gene ID" value="CCACVL1_30484"/>
</dbReference>
<keyword evidence="2" id="KW-1185">Reference proteome</keyword>